<name>A0A5J4YP55_PORPP</name>
<dbReference type="PANTHER" id="PTHR45824:SF29">
    <property type="entry name" value="GH16843P"/>
    <property type="match status" value="1"/>
</dbReference>
<dbReference type="SUPFAM" id="SSF46938">
    <property type="entry name" value="CRAL/TRIO N-terminal domain"/>
    <property type="match status" value="1"/>
</dbReference>
<gene>
    <name evidence="2" type="ORF">FVE85_7971</name>
</gene>
<dbReference type="SUPFAM" id="SSF52087">
    <property type="entry name" value="CRAL/TRIO domain"/>
    <property type="match status" value="1"/>
</dbReference>
<dbReference type="InterPro" id="IPR001251">
    <property type="entry name" value="CRAL-TRIO_dom"/>
</dbReference>
<keyword evidence="3" id="KW-1185">Reference proteome</keyword>
<dbReference type="PROSITE" id="PS50191">
    <property type="entry name" value="CRAL_TRIO"/>
    <property type="match status" value="1"/>
</dbReference>
<protein>
    <submittedName>
        <fullName evidence="2">CRAL-TRIO domain-containing protein</fullName>
    </submittedName>
</protein>
<dbReference type="EMBL" id="VRMN01000009">
    <property type="protein sequence ID" value="KAA8492464.1"/>
    <property type="molecule type" value="Genomic_DNA"/>
</dbReference>
<accession>A0A5J4YP55</accession>
<evidence type="ECO:0000313" key="3">
    <source>
        <dbReference type="Proteomes" id="UP000324585"/>
    </source>
</evidence>
<proteinExistence type="predicted"/>
<dbReference type="PANTHER" id="PTHR45824">
    <property type="entry name" value="GH16843P"/>
    <property type="match status" value="1"/>
</dbReference>
<sequence length="465" mass="52685">MHRPERQTGIKILSNAQKAEYYACSALSLAYHWHWVTMSKDHQHADASLASRHNENYDDSGLRARSATTFVAPPQATSYARPAPFKLLSFIRKVRSNGPLRPSVARQASAFVVSGASWGQRGERASWSRERVQGVEAGVQEKAQVSGQRGSAPGSKVTVLGRAMDARVDVGLSAETLEKLQLGTLDDEELARALSAHNSLVMDAGAAAKSDTLKQAKLYQEFRGMVDSLPNLTEDEKKWLDFYCLHRYLRARKWDLEKSLEMIKGTLEWRKTFDVVGLMKGDLTEIEKESATGKMYVGEKDKQGRPILYMKPRYQNTKGQVAQIRHLVYTLERCVAEMEPPVEKLALLIDFQGFSIMNSPSLSQQKETLSILQDHYPERLGLALCYDAPGLFWAAYKVIKPFIDPVTAEKIEFCTRKMKPTSKEYQFIEKHVGWQTLEAEYGGQLKTEYSNEAYFRTRILPRYLL</sequence>
<dbReference type="OrthoDB" id="75724at2759"/>
<dbReference type="GO" id="GO:0008526">
    <property type="term" value="F:phosphatidylinositol transfer activity"/>
    <property type="evidence" value="ECO:0007669"/>
    <property type="project" value="TreeGrafter"/>
</dbReference>
<dbReference type="Pfam" id="PF03765">
    <property type="entry name" value="CRAL_TRIO_N"/>
    <property type="match status" value="1"/>
</dbReference>
<dbReference type="Pfam" id="PF00650">
    <property type="entry name" value="CRAL_TRIO"/>
    <property type="match status" value="1"/>
</dbReference>
<feature type="domain" description="CRAL-TRIO" evidence="1">
    <location>
        <begin position="283"/>
        <end position="449"/>
    </location>
</feature>
<dbReference type="AlphaFoldDB" id="A0A5J4YP55"/>
<dbReference type="InterPro" id="IPR036273">
    <property type="entry name" value="CRAL/TRIO_N_dom_sf"/>
</dbReference>
<dbReference type="Proteomes" id="UP000324585">
    <property type="component" value="Unassembled WGS sequence"/>
</dbReference>
<dbReference type="SMART" id="SM01100">
    <property type="entry name" value="CRAL_TRIO_N"/>
    <property type="match status" value="1"/>
</dbReference>
<evidence type="ECO:0000259" key="1">
    <source>
        <dbReference type="PROSITE" id="PS50191"/>
    </source>
</evidence>
<evidence type="ECO:0000313" key="2">
    <source>
        <dbReference type="EMBL" id="KAA8492464.1"/>
    </source>
</evidence>
<dbReference type="SMART" id="SM00516">
    <property type="entry name" value="SEC14"/>
    <property type="match status" value="1"/>
</dbReference>
<dbReference type="InterPro" id="IPR036865">
    <property type="entry name" value="CRAL-TRIO_dom_sf"/>
</dbReference>
<dbReference type="PRINTS" id="PR00180">
    <property type="entry name" value="CRETINALDHBP"/>
</dbReference>
<dbReference type="OMA" id="ITYAEST"/>
<dbReference type="InterPro" id="IPR011074">
    <property type="entry name" value="CRAL/TRIO_N_dom"/>
</dbReference>
<comment type="caution">
    <text evidence="2">The sequence shown here is derived from an EMBL/GenBank/DDBJ whole genome shotgun (WGS) entry which is preliminary data.</text>
</comment>
<dbReference type="InterPro" id="IPR052578">
    <property type="entry name" value="PI_Transfer_CRAL-TRIO"/>
</dbReference>
<dbReference type="Gene3D" id="3.40.525.10">
    <property type="entry name" value="CRAL-TRIO lipid binding domain"/>
    <property type="match status" value="1"/>
</dbReference>
<organism evidence="2 3">
    <name type="scientific">Porphyridium purpureum</name>
    <name type="common">Red alga</name>
    <name type="synonym">Porphyridium cruentum</name>
    <dbReference type="NCBI Taxonomy" id="35688"/>
    <lineage>
        <taxon>Eukaryota</taxon>
        <taxon>Rhodophyta</taxon>
        <taxon>Bangiophyceae</taxon>
        <taxon>Porphyridiales</taxon>
        <taxon>Porphyridiaceae</taxon>
        <taxon>Porphyridium</taxon>
    </lineage>
</organism>
<reference evidence="3" key="1">
    <citation type="journal article" date="2019" name="Nat. Commun.">
        <title>Expansion of phycobilisome linker gene families in mesophilic red algae.</title>
        <authorList>
            <person name="Lee J."/>
            <person name="Kim D."/>
            <person name="Bhattacharya D."/>
            <person name="Yoon H.S."/>
        </authorList>
    </citation>
    <scope>NUCLEOTIDE SEQUENCE [LARGE SCALE GENOMIC DNA]</scope>
    <source>
        <strain evidence="3">CCMP 1328</strain>
    </source>
</reference>
<dbReference type="CDD" id="cd00170">
    <property type="entry name" value="SEC14"/>
    <property type="match status" value="1"/>
</dbReference>